<evidence type="ECO:0000256" key="1">
    <source>
        <dbReference type="ARBA" id="ARBA00004651"/>
    </source>
</evidence>
<dbReference type="GO" id="GO:0008234">
    <property type="term" value="F:cysteine-type peptidase activity"/>
    <property type="evidence" value="ECO:0007669"/>
    <property type="project" value="UniProtKB-KW"/>
</dbReference>
<dbReference type="InterPro" id="IPR033839">
    <property type="entry name" value="Lacticin_481_peptidase"/>
</dbReference>
<keyword evidence="9 11" id="KW-1133">Transmembrane helix</keyword>
<evidence type="ECO:0000256" key="2">
    <source>
        <dbReference type="ARBA" id="ARBA00022448"/>
    </source>
</evidence>
<evidence type="ECO:0000259" key="14">
    <source>
        <dbReference type="PROSITE" id="PS50990"/>
    </source>
</evidence>
<gene>
    <name evidence="15" type="ORF">SAMN04488528_10693</name>
</gene>
<evidence type="ECO:0000256" key="8">
    <source>
        <dbReference type="ARBA" id="ARBA00022840"/>
    </source>
</evidence>
<keyword evidence="5" id="KW-0547">Nucleotide-binding</keyword>
<dbReference type="PROSITE" id="PS00211">
    <property type="entry name" value="ABC_TRANSPORTER_1"/>
    <property type="match status" value="1"/>
</dbReference>
<dbReference type="FunFam" id="3.40.50.300:FF:000299">
    <property type="entry name" value="ABC transporter ATP-binding protein/permease"/>
    <property type="match status" value="1"/>
</dbReference>
<dbReference type="EMBL" id="FOKI01000069">
    <property type="protein sequence ID" value="SFB45744.1"/>
    <property type="molecule type" value="Genomic_DNA"/>
</dbReference>
<feature type="transmembrane region" description="Helical" evidence="11">
    <location>
        <begin position="274"/>
        <end position="295"/>
    </location>
</feature>
<dbReference type="STRING" id="84698.SAMN04488528_10693"/>
<accession>A0A1I1B5V3</accession>
<dbReference type="InterPro" id="IPR003439">
    <property type="entry name" value="ABC_transporter-like_ATP-bd"/>
</dbReference>
<evidence type="ECO:0000256" key="5">
    <source>
        <dbReference type="ARBA" id="ARBA00022741"/>
    </source>
</evidence>
<keyword evidence="7" id="KW-0645">Protease</keyword>
<dbReference type="GO" id="GO:0016887">
    <property type="term" value="F:ATP hydrolysis activity"/>
    <property type="evidence" value="ECO:0007669"/>
    <property type="project" value="InterPro"/>
</dbReference>
<dbReference type="PROSITE" id="PS50893">
    <property type="entry name" value="ABC_TRANSPORTER_2"/>
    <property type="match status" value="1"/>
</dbReference>
<dbReference type="GO" id="GO:0006508">
    <property type="term" value="P:proteolysis"/>
    <property type="evidence" value="ECO:0007669"/>
    <property type="project" value="InterPro"/>
</dbReference>
<dbReference type="InterPro" id="IPR011527">
    <property type="entry name" value="ABC1_TM_dom"/>
</dbReference>
<evidence type="ECO:0000256" key="10">
    <source>
        <dbReference type="ARBA" id="ARBA00023136"/>
    </source>
</evidence>
<dbReference type="InterPro" id="IPR027417">
    <property type="entry name" value="P-loop_NTPase"/>
</dbReference>
<evidence type="ECO:0000256" key="6">
    <source>
        <dbReference type="ARBA" id="ARBA00022801"/>
    </source>
</evidence>
<feature type="transmembrane region" description="Helical" evidence="11">
    <location>
        <begin position="197"/>
        <end position="221"/>
    </location>
</feature>
<dbReference type="Proteomes" id="UP000198619">
    <property type="component" value="Unassembled WGS sequence"/>
</dbReference>
<protein>
    <submittedName>
        <fullName evidence="15">ABC-type bacteriocin/lantibiotic exporter, contains an N-terminal double-glycine peptidase domain</fullName>
    </submittedName>
</protein>
<dbReference type="PROSITE" id="PS50990">
    <property type="entry name" value="PEPTIDASE_C39"/>
    <property type="match status" value="1"/>
</dbReference>
<feature type="domain" description="ABC transporter" evidence="12">
    <location>
        <begin position="478"/>
        <end position="711"/>
    </location>
</feature>
<evidence type="ECO:0000259" key="13">
    <source>
        <dbReference type="PROSITE" id="PS50929"/>
    </source>
</evidence>
<dbReference type="GO" id="GO:0015421">
    <property type="term" value="F:ABC-type oligopeptide transporter activity"/>
    <property type="evidence" value="ECO:0007669"/>
    <property type="project" value="TreeGrafter"/>
</dbReference>
<evidence type="ECO:0000256" key="11">
    <source>
        <dbReference type="SAM" id="Phobius"/>
    </source>
</evidence>
<dbReference type="SUPFAM" id="SSF90123">
    <property type="entry name" value="ABC transporter transmembrane region"/>
    <property type="match status" value="1"/>
</dbReference>
<comment type="subcellular location">
    <subcellularLocation>
        <location evidence="1">Cell membrane</location>
        <topology evidence="1">Multi-pass membrane protein</topology>
    </subcellularLocation>
</comment>
<dbReference type="InterPro" id="IPR017871">
    <property type="entry name" value="ABC_transporter-like_CS"/>
</dbReference>
<dbReference type="OrthoDB" id="9762778at2"/>
<sequence>MKKNIKKHVPYVSQMQQTECGLCCCAMLLRYYNSNESLSELRNFLEVGRDGLTIKQLESLLNHKGFNTKIYKGNIDGLKQLKLPVIVFWKNEHFIVVEKINKSLVYIVDPATGRKKIPEEEFINNFSNYILYAQPTEHFIPKKEKTKNVWSHILLSVFECKVLFTSVLIFSFVSYMLTLGIPILIQKLIDHVIVTNNINSISTFIIGTTIISVLYGLFVLFRGIKIVSLNLFLSKRLMTDTFSHLLKLPYKFFDLRSSGDLLYRLSSINGVRELLSTQLVGGIIELGVLIFITGYMAYKSILLTLIAITIFTINIVFMFMIRPALTQSIDNEIIEQSKAQSIQIEALFSIMSIKLSGMEEEVYNSWNNSYMDVLNCFKRRSTIQNISNTINAFIQTVSPVIILIIGIFLYLKKQLTLGEVIAYQSLSMNFFGLSTSLFGSYTQYLLATSYLERVSDITDAEIEINPENSINHEITGDITLNNVSFSYTKHSTEVLKNISLHIKKGEKVAIVGSSGSGKSTLSKILLSLYTPTSGQVLYDGINIQNFNKKKIFKQMGIVPQDITLLNKSILKNIEMNKENIDIEKIKKVARVSQIADEIESMPMGYHTVVSEMGMNLSGGQRQRIALARALINDPKVIILDEATSSLDVIIEAKISEYLGEIGCTRIIIAHRLSTIIDSDVIYVMDKGQIVEKGTHNELINIRGLYNELYSSQSNKLKLS</sequence>
<dbReference type="GO" id="GO:0005524">
    <property type="term" value="F:ATP binding"/>
    <property type="evidence" value="ECO:0007669"/>
    <property type="project" value="UniProtKB-KW"/>
</dbReference>
<feature type="transmembrane region" description="Helical" evidence="11">
    <location>
        <begin position="301"/>
        <end position="321"/>
    </location>
</feature>
<dbReference type="Gene3D" id="1.20.1560.10">
    <property type="entry name" value="ABC transporter type 1, transmembrane domain"/>
    <property type="match status" value="1"/>
</dbReference>
<name>A0A1I1B5V3_9CLOT</name>
<keyword evidence="6" id="KW-0378">Hydrolase</keyword>
<dbReference type="PANTHER" id="PTHR43394">
    <property type="entry name" value="ATP-DEPENDENT PERMEASE MDL1, MITOCHONDRIAL"/>
    <property type="match status" value="1"/>
</dbReference>
<dbReference type="Pfam" id="PF00005">
    <property type="entry name" value="ABC_tran"/>
    <property type="match status" value="1"/>
</dbReference>
<dbReference type="Gene3D" id="3.40.50.300">
    <property type="entry name" value="P-loop containing nucleotide triphosphate hydrolases"/>
    <property type="match status" value="1"/>
</dbReference>
<feature type="transmembrane region" description="Helical" evidence="11">
    <location>
        <begin position="162"/>
        <end position="185"/>
    </location>
</feature>
<keyword evidence="2" id="KW-0813">Transport</keyword>
<evidence type="ECO:0000259" key="12">
    <source>
        <dbReference type="PROSITE" id="PS50893"/>
    </source>
</evidence>
<dbReference type="Pfam" id="PF03412">
    <property type="entry name" value="Peptidase_C39"/>
    <property type="match status" value="1"/>
</dbReference>
<dbReference type="CDD" id="cd02425">
    <property type="entry name" value="Peptidase_C39F"/>
    <property type="match status" value="1"/>
</dbReference>
<proteinExistence type="predicted"/>
<keyword evidence="8" id="KW-0067">ATP-binding</keyword>
<feature type="domain" description="ABC transmembrane type-1" evidence="13">
    <location>
        <begin position="167"/>
        <end position="446"/>
    </location>
</feature>
<dbReference type="PROSITE" id="PS50929">
    <property type="entry name" value="ABC_TM1F"/>
    <property type="match status" value="1"/>
</dbReference>
<dbReference type="GO" id="GO:0005886">
    <property type="term" value="C:plasma membrane"/>
    <property type="evidence" value="ECO:0007669"/>
    <property type="project" value="UniProtKB-SubCell"/>
</dbReference>
<keyword evidence="7" id="KW-0788">Thiol protease</keyword>
<dbReference type="PANTHER" id="PTHR43394:SF1">
    <property type="entry name" value="ATP-BINDING CASSETTE SUB-FAMILY B MEMBER 10, MITOCHONDRIAL"/>
    <property type="match status" value="1"/>
</dbReference>
<reference evidence="15 16" key="1">
    <citation type="submission" date="2016-10" db="EMBL/GenBank/DDBJ databases">
        <authorList>
            <person name="de Groot N.N."/>
        </authorList>
    </citation>
    <scope>NUCLEOTIDE SEQUENCE [LARGE SCALE GENOMIC DNA]</scope>
    <source>
        <strain evidence="15 16">DSM 12271</strain>
    </source>
</reference>
<keyword evidence="10 11" id="KW-0472">Membrane</keyword>
<evidence type="ECO:0000313" key="15">
    <source>
        <dbReference type="EMBL" id="SFB45744.1"/>
    </source>
</evidence>
<keyword evidence="3" id="KW-1003">Cell membrane</keyword>
<keyword evidence="16" id="KW-1185">Reference proteome</keyword>
<dbReference type="InterPro" id="IPR039421">
    <property type="entry name" value="Type_1_exporter"/>
</dbReference>
<dbReference type="SUPFAM" id="SSF52540">
    <property type="entry name" value="P-loop containing nucleoside triphosphate hydrolases"/>
    <property type="match status" value="1"/>
</dbReference>
<evidence type="ECO:0000256" key="7">
    <source>
        <dbReference type="ARBA" id="ARBA00022807"/>
    </source>
</evidence>
<dbReference type="RefSeq" id="WP_090043244.1">
    <property type="nucleotide sequence ID" value="NZ_FOKI01000069.1"/>
</dbReference>
<evidence type="ECO:0000256" key="9">
    <source>
        <dbReference type="ARBA" id="ARBA00022989"/>
    </source>
</evidence>
<evidence type="ECO:0000256" key="4">
    <source>
        <dbReference type="ARBA" id="ARBA00022692"/>
    </source>
</evidence>
<dbReference type="AlphaFoldDB" id="A0A1I1B5V3"/>
<dbReference type="InterPro" id="IPR036640">
    <property type="entry name" value="ABC1_TM_sf"/>
</dbReference>
<keyword evidence="4 11" id="KW-0812">Transmembrane</keyword>
<dbReference type="Gene3D" id="3.90.70.10">
    <property type="entry name" value="Cysteine proteinases"/>
    <property type="match status" value="1"/>
</dbReference>
<dbReference type="CDD" id="cd18555">
    <property type="entry name" value="ABC_6TM_T1SS_like"/>
    <property type="match status" value="1"/>
</dbReference>
<dbReference type="Pfam" id="PF00664">
    <property type="entry name" value="ABC_membrane"/>
    <property type="match status" value="1"/>
</dbReference>
<dbReference type="InterPro" id="IPR005074">
    <property type="entry name" value="Peptidase_C39"/>
</dbReference>
<feature type="transmembrane region" description="Helical" evidence="11">
    <location>
        <begin position="389"/>
        <end position="411"/>
    </location>
</feature>
<organism evidence="15 16">
    <name type="scientific">Clostridium frigidicarnis</name>
    <dbReference type="NCBI Taxonomy" id="84698"/>
    <lineage>
        <taxon>Bacteria</taxon>
        <taxon>Bacillati</taxon>
        <taxon>Bacillota</taxon>
        <taxon>Clostridia</taxon>
        <taxon>Eubacteriales</taxon>
        <taxon>Clostridiaceae</taxon>
        <taxon>Clostridium</taxon>
    </lineage>
</organism>
<dbReference type="SMART" id="SM00382">
    <property type="entry name" value="AAA"/>
    <property type="match status" value="1"/>
</dbReference>
<evidence type="ECO:0000313" key="16">
    <source>
        <dbReference type="Proteomes" id="UP000198619"/>
    </source>
</evidence>
<dbReference type="InterPro" id="IPR003593">
    <property type="entry name" value="AAA+_ATPase"/>
</dbReference>
<feature type="domain" description="Peptidase C39" evidence="14">
    <location>
        <begin position="14"/>
        <end position="133"/>
    </location>
</feature>
<evidence type="ECO:0000256" key="3">
    <source>
        <dbReference type="ARBA" id="ARBA00022475"/>
    </source>
</evidence>